<feature type="compositionally biased region" description="Polar residues" evidence="10">
    <location>
        <begin position="626"/>
        <end position="636"/>
    </location>
</feature>
<dbReference type="STRING" id="158441.A0A226EHV6"/>
<dbReference type="GO" id="GO:0000978">
    <property type="term" value="F:RNA polymerase II cis-regulatory region sequence-specific DNA binding"/>
    <property type="evidence" value="ECO:0007669"/>
    <property type="project" value="TreeGrafter"/>
</dbReference>
<dbReference type="GO" id="GO:0000981">
    <property type="term" value="F:DNA-binding transcription factor activity, RNA polymerase II-specific"/>
    <property type="evidence" value="ECO:0007669"/>
    <property type="project" value="TreeGrafter"/>
</dbReference>
<dbReference type="PRINTS" id="PR00619">
    <property type="entry name" value="GATAZNFINGER"/>
</dbReference>
<dbReference type="OrthoDB" id="2162994at2759"/>
<dbReference type="GO" id="GO:0045944">
    <property type="term" value="P:positive regulation of transcription by RNA polymerase II"/>
    <property type="evidence" value="ECO:0007669"/>
    <property type="project" value="TreeGrafter"/>
</dbReference>
<evidence type="ECO:0000256" key="7">
    <source>
        <dbReference type="ARBA" id="ARBA00023163"/>
    </source>
</evidence>
<dbReference type="EMBL" id="LNIX01000003">
    <property type="protein sequence ID" value="OXA57245.1"/>
    <property type="molecule type" value="Genomic_DNA"/>
</dbReference>
<accession>A0A226EHV6</accession>
<evidence type="ECO:0000256" key="10">
    <source>
        <dbReference type="SAM" id="MobiDB-lite"/>
    </source>
</evidence>
<feature type="compositionally biased region" description="Low complexity" evidence="10">
    <location>
        <begin position="444"/>
        <end position="467"/>
    </location>
</feature>
<dbReference type="PROSITE" id="PS00344">
    <property type="entry name" value="GATA_ZN_FINGER_1"/>
    <property type="match status" value="2"/>
</dbReference>
<feature type="region of interest" description="Disordered" evidence="10">
    <location>
        <begin position="360"/>
        <end position="382"/>
    </location>
</feature>
<feature type="region of interest" description="Disordered" evidence="10">
    <location>
        <begin position="836"/>
        <end position="874"/>
    </location>
</feature>
<dbReference type="GO" id="GO:0005634">
    <property type="term" value="C:nucleus"/>
    <property type="evidence" value="ECO:0007669"/>
    <property type="project" value="UniProtKB-SubCell"/>
</dbReference>
<feature type="region of interest" description="Disordered" evidence="10">
    <location>
        <begin position="619"/>
        <end position="693"/>
    </location>
</feature>
<feature type="compositionally biased region" description="Polar residues" evidence="10">
    <location>
        <begin position="40"/>
        <end position="55"/>
    </location>
</feature>
<feature type="domain" description="GATA-type" evidence="11">
    <location>
        <begin position="791"/>
        <end position="844"/>
    </location>
</feature>
<evidence type="ECO:0000259" key="11">
    <source>
        <dbReference type="PROSITE" id="PS50114"/>
    </source>
</evidence>
<evidence type="ECO:0000256" key="8">
    <source>
        <dbReference type="ARBA" id="ARBA00023242"/>
    </source>
</evidence>
<evidence type="ECO:0000256" key="9">
    <source>
        <dbReference type="PROSITE-ProRule" id="PRU00094"/>
    </source>
</evidence>
<feature type="compositionally biased region" description="Basic residues" evidence="10">
    <location>
        <begin position="962"/>
        <end position="971"/>
    </location>
</feature>
<feature type="domain" description="GATA-type" evidence="11">
    <location>
        <begin position="733"/>
        <end position="792"/>
    </location>
</feature>
<dbReference type="InterPro" id="IPR000679">
    <property type="entry name" value="Znf_GATA"/>
</dbReference>
<dbReference type="CDD" id="cd00202">
    <property type="entry name" value="ZnF_GATA"/>
    <property type="match status" value="2"/>
</dbReference>
<evidence type="ECO:0000256" key="1">
    <source>
        <dbReference type="ARBA" id="ARBA00004123"/>
    </source>
</evidence>
<feature type="compositionally biased region" description="Low complexity" evidence="10">
    <location>
        <begin position="637"/>
        <end position="662"/>
    </location>
</feature>
<evidence type="ECO:0000256" key="4">
    <source>
        <dbReference type="ARBA" id="ARBA00022833"/>
    </source>
</evidence>
<dbReference type="GO" id="GO:0045165">
    <property type="term" value="P:cell fate commitment"/>
    <property type="evidence" value="ECO:0007669"/>
    <property type="project" value="TreeGrafter"/>
</dbReference>
<name>A0A226EHV6_FOLCA</name>
<feature type="compositionally biased region" description="Polar residues" evidence="10">
    <location>
        <begin position="286"/>
        <end position="295"/>
    </location>
</feature>
<keyword evidence="3 9" id="KW-0863">Zinc-finger</keyword>
<keyword evidence="13" id="KW-1185">Reference proteome</keyword>
<evidence type="ECO:0000256" key="3">
    <source>
        <dbReference type="ARBA" id="ARBA00022771"/>
    </source>
</evidence>
<protein>
    <submittedName>
        <fullName evidence="12">Transcription factor GATA-4</fullName>
    </submittedName>
</protein>
<dbReference type="GO" id="GO:0000122">
    <property type="term" value="P:negative regulation of transcription by RNA polymerase II"/>
    <property type="evidence" value="ECO:0007669"/>
    <property type="project" value="TreeGrafter"/>
</dbReference>
<feature type="region of interest" description="Disordered" evidence="10">
    <location>
        <begin position="510"/>
        <end position="583"/>
    </location>
</feature>
<dbReference type="FunFam" id="3.30.50.10:FF:000032">
    <property type="entry name" value="Transcription factor GATA-3"/>
    <property type="match status" value="1"/>
</dbReference>
<feature type="compositionally biased region" description="Low complexity" evidence="10">
    <location>
        <begin position="515"/>
        <end position="546"/>
    </location>
</feature>
<keyword evidence="8" id="KW-0539">Nucleus</keyword>
<dbReference type="AlphaFoldDB" id="A0A226EHV6"/>
<reference evidence="12 13" key="1">
    <citation type="submission" date="2015-12" db="EMBL/GenBank/DDBJ databases">
        <title>The genome of Folsomia candida.</title>
        <authorList>
            <person name="Faddeeva A."/>
            <person name="Derks M.F."/>
            <person name="Anvar Y."/>
            <person name="Smit S."/>
            <person name="Van Straalen N."/>
            <person name="Roelofs D."/>
        </authorList>
    </citation>
    <scope>NUCLEOTIDE SEQUENCE [LARGE SCALE GENOMIC DNA]</scope>
    <source>
        <strain evidence="12 13">VU population</strain>
        <tissue evidence="12">Whole body</tissue>
    </source>
</reference>
<evidence type="ECO:0000256" key="6">
    <source>
        <dbReference type="ARBA" id="ARBA00023125"/>
    </source>
</evidence>
<feature type="compositionally biased region" description="Acidic residues" evidence="10">
    <location>
        <begin position="183"/>
        <end position="197"/>
    </location>
</feature>
<proteinExistence type="predicted"/>
<dbReference type="InterPro" id="IPR039355">
    <property type="entry name" value="Transcription_factor_GATA"/>
</dbReference>
<evidence type="ECO:0000313" key="13">
    <source>
        <dbReference type="Proteomes" id="UP000198287"/>
    </source>
</evidence>
<dbReference type="GO" id="GO:0008270">
    <property type="term" value="F:zinc ion binding"/>
    <property type="evidence" value="ECO:0007669"/>
    <property type="project" value="UniProtKB-KW"/>
</dbReference>
<feature type="region of interest" description="Disordered" evidence="10">
    <location>
        <begin position="895"/>
        <end position="976"/>
    </location>
</feature>
<dbReference type="Proteomes" id="UP000198287">
    <property type="component" value="Unassembled WGS sequence"/>
</dbReference>
<keyword evidence="5" id="KW-0805">Transcription regulation</keyword>
<dbReference type="PANTHER" id="PTHR10071">
    <property type="entry name" value="TRANSCRIPTION FACTOR GATA FAMILY MEMBER"/>
    <property type="match status" value="1"/>
</dbReference>
<feature type="compositionally biased region" description="Pro residues" evidence="10">
    <location>
        <begin position="173"/>
        <end position="182"/>
    </location>
</feature>
<evidence type="ECO:0000256" key="2">
    <source>
        <dbReference type="ARBA" id="ARBA00022723"/>
    </source>
</evidence>
<keyword evidence="2" id="KW-0479">Metal-binding</keyword>
<comment type="caution">
    <text evidence="12">The sequence shown here is derived from an EMBL/GenBank/DDBJ whole genome shotgun (WGS) entry which is preliminary data.</text>
</comment>
<dbReference type="PANTHER" id="PTHR10071:SF281">
    <property type="entry name" value="BOX A-BINDING FACTOR-RELATED"/>
    <property type="match status" value="1"/>
</dbReference>
<organism evidence="12 13">
    <name type="scientific">Folsomia candida</name>
    <name type="common">Springtail</name>
    <dbReference type="NCBI Taxonomy" id="158441"/>
    <lineage>
        <taxon>Eukaryota</taxon>
        <taxon>Metazoa</taxon>
        <taxon>Ecdysozoa</taxon>
        <taxon>Arthropoda</taxon>
        <taxon>Hexapoda</taxon>
        <taxon>Collembola</taxon>
        <taxon>Entomobryomorpha</taxon>
        <taxon>Isotomoidea</taxon>
        <taxon>Isotomidae</taxon>
        <taxon>Proisotominae</taxon>
        <taxon>Folsomia</taxon>
    </lineage>
</organism>
<feature type="compositionally biased region" description="Polar residues" evidence="10">
    <location>
        <begin position="360"/>
        <end position="369"/>
    </location>
</feature>
<dbReference type="InterPro" id="IPR013088">
    <property type="entry name" value="Znf_NHR/GATA"/>
</dbReference>
<gene>
    <name evidence="12" type="ORF">Fcan01_08254</name>
</gene>
<feature type="region of interest" description="Disordered" evidence="10">
    <location>
        <begin position="35"/>
        <end position="225"/>
    </location>
</feature>
<feature type="region of interest" description="Disordered" evidence="10">
    <location>
        <begin position="286"/>
        <end position="305"/>
    </location>
</feature>
<feature type="region of interest" description="Disordered" evidence="10">
    <location>
        <begin position="444"/>
        <end position="482"/>
    </location>
</feature>
<dbReference type="Gene3D" id="3.30.50.10">
    <property type="entry name" value="Erythroid Transcription Factor GATA-1, subunit A"/>
    <property type="match status" value="2"/>
</dbReference>
<evidence type="ECO:0000256" key="5">
    <source>
        <dbReference type="ARBA" id="ARBA00023015"/>
    </source>
</evidence>
<feature type="compositionally biased region" description="Polar residues" evidence="10">
    <location>
        <begin position="861"/>
        <end position="871"/>
    </location>
</feature>
<dbReference type="SMART" id="SM00401">
    <property type="entry name" value="ZnF_GATA"/>
    <property type="match status" value="2"/>
</dbReference>
<dbReference type="Pfam" id="PF00320">
    <property type="entry name" value="GATA"/>
    <property type="match status" value="2"/>
</dbReference>
<dbReference type="PROSITE" id="PS50114">
    <property type="entry name" value="GATA_ZN_FINGER_2"/>
    <property type="match status" value="2"/>
</dbReference>
<dbReference type="SUPFAM" id="SSF57716">
    <property type="entry name" value="Glucocorticoid receptor-like (DNA-binding domain)"/>
    <property type="match status" value="2"/>
</dbReference>
<keyword evidence="7" id="KW-0804">Transcription</keyword>
<feature type="compositionally biased region" description="Polar residues" evidence="10">
    <location>
        <begin position="62"/>
        <end position="89"/>
    </location>
</feature>
<comment type="subcellular location">
    <subcellularLocation>
        <location evidence="1">Nucleus</location>
    </subcellularLocation>
</comment>
<feature type="compositionally biased region" description="Polar residues" evidence="10">
    <location>
        <begin position="200"/>
        <end position="223"/>
    </location>
</feature>
<feature type="compositionally biased region" description="Polar residues" evidence="10">
    <location>
        <begin position="102"/>
        <end position="131"/>
    </location>
</feature>
<keyword evidence="4" id="KW-0862">Zinc</keyword>
<sequence>MVMEAPQVQQKSEILRKMKESRNEDLAHIRICEEAASDVEMSSQDETPLENRTSPSLPPHFDQQNITDSTLQQDYNKFNKQMGDSTISKQQEDCEMSDIEQTDLSSQRFGNEQGDKATSLSEDADMNSASQPKPLIQLKDAAEVNVATTNNPRREAEPEASESSLVGGNGSDVPPPLRPPPQDGDDDDDNDNEDDDTETHSGSNSGDTEGGENHSNSDPSYNVANMAPHKVPISNISIATPASDHSSEVAHYHHPNHTESEQHQEINTIQQQLSKAQDPSHILEANSTNLRQQSPVEGVRTSPTVNNNNNVINLNYNHINKTGKLVGGAHHPDSLPTVNLSTLQHHQQQQQPRGVIHYTTAQHQQQHMGPNQDKHSNPDDVPTSSFIKKEYEDPIGQNINNGNSSSRQIYQTASVSIHEVGVAPTSIGGHSQSREQSNLSVLASLAHQSSSSHHHNSNNNHSLQHLSYGTPPPHPNEQNRGTLMHSSLTDKAIPIAQAIAAVGGNYLNHSPPPYANGNSNQNQANGEHQSSGGNSSSNGGNNYNNSSPPPPIRYPYQTGRQQQEYVGSEGGGHSGLEPSPYKSGGVPSSAIYYASRPGAGGDSDQNYAPLGISDKDNSKGYYGYVSSPSQGSGNFNQHQHQQQHQQLNGPSGYYNNSSASNGRAEGWNHHSSEHYGNVSPPAHHNGGQMLPGPQQVHQTTEQLLAASQYAHFEGYNAQLGHLGGGGGGQWADDFDPKECCNCGSHATPLWRRDESGHYLCNACGLYTRTNGVNRPLNRNQAKRVSAAGTSRRQGMSCSNCDTTTTTLWRRNNQGDPVCNACGLYFKLHGVSRPKTMKKDGIQTRKRKPKSPASMGPASMAPSIQQHQVSSPSDKKPFPVITSANGINHMLHSALTHHHQQSPPPHHTKSGALKLTNHMGSSGGGALIEQNLRSGGGGQSIMGHSPLPSMPNGSYYGAPSNHGNHHPQSHPHSHNDSQNIQNAMFVRHIQNMVGIEGHGPTALRIPEGDEGGLMSRIQANSDLISVSVQHESGHQNND</sequence>
<keyword evidence="6" id="KW-0238">DNA-binding</keyword>
<evidence type="ECO:0000313" key="12">
    <source>
        <dbReference type="EMBL" id="OXA57245.1"/>
    </source>
</evidence>